<feature type="compositionally biased region" description="Pro residues" evidence="1">
    <location>
        <begin position="27"/>
        <end position="38"/>
    </location>
</feature>
<dbReference type="EMBL" id="JBHTLQ010000039">
    <property type="protein sequence ID" value="MFD1191969.1"/>
    <property type="molecule type" value="Genomic_DNA"/>
</dbReference>
<keyword evidence="5" id="KW-1185">Reference proteome</keyword>
<dbReference type="Pfam" id="PF13202">
    <property type="entry name" value="EF-hand_5"/>
    <property type="match status" value="2"/>
</dbReference>
<organism evidence="4 5">
    <name type="scientific">Phenylobacterium conjunctum</name>
    <dbReference type="NCBI Taxonomy" id="1298959"/>
    <lineage>
        <taxon>Bacteria</taxon>
        <taxon>Pseudomonadati</taxon>
        <taxon>Pseudomonadota</taxon>
        <taxon>Alphaproteobacteria</taxon>
        <taxon>Caulobacterales</taxon>
        <taxon>Caulobacteraceae</taxon>
        <taxon>Phenylobacterium</taxon>
    </lineage>
</organism>
<proteinExistence type="predicted"/>
<evidence type="ECO:0000313" key="5">
    <source>
        <dbReference type="Proteomes" id="UP001597216"/>
    </source>
</evidence>
<evidence type="ECO:0000256" key="2">
    <source>
        <dbReference type="SAM" id="SignalP"/>
    </source>
</evidence>
<feature type="domain" description="EF-hand" evidence="3">
    <location>
        <begin position="87"/>
        <end position="101"/>
    </location>
</feature>
<feature type="region of interest" description="Disordered" evidence="1">
    <location>
        <begin position="115"/>
        <end position="195"/>
    </location>
</feature>
<dbReference type="RefSeq" id="WP_377354199.1">
    <property type="nucleotide sequence ID" value="NZ_JBHTLQ010000039.1"/>
</dbReference>
<name>A0ABW3T456_9CAUL</name>
<comment type="caution">
    <text evidence="4">The sequence shown here is derived from an EMBL/GenBank/DDBJ whole genome shotgun (WGS) entry which is preliminary data.</text>
</comment>
<feature type="domain" description="EF-hand" evidence="3">
    <location>
        <begin position="60"/>
        <end position="81"/>
    </location>
</feature>
<keyword evidence="2" id="KW-0732">Signal</keyword>
<feature type="compositionally biased region" description="Pro residues" evidence="1">
    <location>
        <begin position="137"/>
        <end position="149"/>
    </location>
</feature>
<feature type="region of interest" description="Disordered" evidence="1">
    <location>
        <begin position="219"/>
        <end position="242"/>
    </location>
</feature>
<dbReference type="SUPFAM" id="SSF47473">
    <property type="entry name" value="EF-hand"/>
    <property type="match status" value="1"/>
</dbReference>
<evidence type="ECO:0000313" key="4">
    <source>
        <dbReference type="EMBL" id="MFD1191969.1"/>
    </source>
</evidence>
<dbReference type="InterPro" id="IPR011992">
    <property type="entry name" value="EF-hand-dom_pair"/>
</dbReference>
<dbReference type="Proteomes" id="UP001597216">
    <property type="component" value="Unassembled WGS sequence"/>
</dbReference>
<sequence length="242" mass="25030">MIRARLLPALALTLSALALPAVAQPPGERPAGPPPGGRPPEGRNLFLSPSGEPFRGPGGLETWFKGADTDHDGALSLAEFRADALRFFKVVDANGDGAIDGLENRAYETRIAPEILSAAEREDDAPQGGGDRRGPPGGGPPGGGPPAGGPPASRMGGGHVDGMRKPGGHGGMSRREGAARFSLINEPQPVRGADANLDWKVTVDEWSRAAARRFALLDTGQTSRLSLGDLPRPGGMGPPPRK</sequence>
<dbReference type="PROSITE" id="PS00018">
    <property type="entry name" value="EF_HAND_1"/>
    <property type="match status" value="1"/>
</dbReference>
<feature type="chain" id="PRO_5045379233" description="EF-hand domain-containing protein" evidence="2">
    <location>
        <begin position="24"/>
        <end position="242"/>
    </location>
</feature>
<feature type="signal peptide" evidence="2">
    <location>
        <begin position="1"/>
        <end position="23"/>
    </location>
</feature>
<protein>
    <recommendedName>
        <fullName evidence="3">EF-hand domain-containing protein</fullName>
    </recommendedName>
</protein>
<gene>
    <name evidence="4" type="ORF">ACFQ27_15365</name>
</gene>
<accession>A0ABW3T456</accession>
<dbReference type="InterPro" id="IPR002048">
    <property type="entry name" value="EF_hand_dom"/>
</dbReference>
<dbReference type="InterPro" id="IPR018247">
    <property type="entry name" value="EF_Hand_1_Ca_BS"/>
</dbReference>
<evidence type="ECO:0000256" key="1">
    <source>
        <dbReference type="SAM" id="MobiDB-lite"/>
    </source>
</evidence>
<reference evidence="5" key="1">
    <citation type="journal article" date="2019" name="Int. J. Syst. Evol. Microbiol.">
        <title>The Global Catalogue of Microorganisms (GCM) 10K type strain sequencing project: providing services to taxonomists for standard genome sequencing and annotation.</title>
        <authorList>
            <consortium name="The Broad Institute Genomics Platform"/>
            <consortium name="The Broad Institute Genome Sequencing Center for Infectious Disease"/>
            <person name="Wu L."/>
            <person name="Ma J."/>
        </authorList>
    </citation>
    <scope>NUCLEOTIDE SEQUENCE [LARGE SCALE GENOMIC DNA]</scope>
    <source>
        <strain evidence="5">CCUG 55074</strain>
    </source>
</reference>
<dbReference type="Gene3D" id="1.10.238.10">
    <property type="entry name" value="EF-hand"/>
    <property type="match status" value="1"/>
</dbReference>
<feature type="region of interest" description="Disordered" evidence="1">
    <location>
        <begin position="23"/>
        <end position="60"/>
    </location>
</feature>
<evidence type="ECO:0000259" key="3">
    <source>
        <dbReference type="Pfam" id="PF13202"/>
    </source>
</evidence>